<dbReference type="RefSeq" id="WP_026655950.1">
    <property type="nucleotide sequence ID" value="NZ_FMUR01000007.1"/>
</dbReference>
<dbReference type="PIRSF" id="PIRSF000446">
    <property type="entry name" value="Mct"/>
    <property type="match status" value="1"/>
</dbReference>
<dbReference type="AlphaFoldDB" id="A0A1G5CXB9"/>
<evidence type="ECO:0000256" key="5">
    <source>
        <dbReference type="PIRSR" id="PIRSR000446-1"/>
    </source>
</evidence>
<feature type="active site" evidence="5">
    <location>
        <position position="194"/>
    </location>
</feature>
<feature type="domain" description="Malonyl-CoA:ACP transacylase (MAT)" evidence="6">
    <location>
        <begin position="7"/>
        <end position="303"/>
    </location>
</feature>
<evidence type="ECO:0000313" key="8">
    <source>
        <dbReference type="Proteomes" id="UP000183047"/>
    </source>
</evidence>
<dbReference type="Gene3D" id="3.30.70.250">
    <property type="entry name" value="Malonyl-CoA ACP transacylase, ACP-binding"/>
    <property type="match status" value="1"/>
</dbReference>
<proteinExistence type="inferred from homology"/>
<reference evidence="8" key="1">
    <citation type="submission" date="2016-10" db="EMBL/GenBank/DDBJ databases">
        <authorList>
            <person name="Varghese N."/>
            <person name="Submissions S."/>
        </authorList>
    </citation>
    <scope>NUCLEOTIDE SEQUENCE [LARGE SCALE GENOMIC DNA]</scope>
    <source>
        <strain evidence="8">XBD2006</strain>
    </source>
</reference>
<protein>
    <recommendedName>
        <fullName evidence="4">Malonyl CoA-acyl carrier protein transacylase</fullName>
        <ecNumber evidence="4">2.3.1.39</ecNumber>
    </recommendedName>
</protein>
<dbReference type="Gene3D" id="3.40.366.10">
    <property type="entry name" value="Malonyl-Coenzyme A Acyl Carrier Protein, domain 2"/>
    <property type="match status" value="1"/>
</dbReference>
<evidence type="ECO:0000256" key="4">
    <source>
        <dbReference type="PIRNR" id="PIRNR000446"/>
    </source>
</evidence>
<dbReference type="InterPro" id="IPR050858">
    <property type="entry name" value="Mal-CoA-ACP_Trans/PKS_FabD"/>
</dbReference>
<dbReference type="NCBIfam" id="TIGR00128">
    <property type="entry name" value="fabD"/>
    <property type="match status" value="1"/>
</dbReference>
<gene>
    <name evidence="7" type="ORF">SAMN02910451_01277</name>
</gene>
<dbReference type="EMBL" id="FMUR01000007">
    <property type="protein sequence ID" value="SCY07064.1"/>
    <property type="molecule type" value="Genomic_DNA"/>
</dbReference>
<keyword evidence="2 4" id="KW-0012">Acyltransferase</keyword>
<dbReference type="Proteomes" id="UP000183047">
    <property type="component" value="Unassembled WGS sequence"/>
</dbReference>
<dbReference type="SMART" id="SM00827">
    <property type="entry name" value="PKS_AT"/>
    <property type="match status" value="1"/>
</dbReference>
<dbReference type="InterPro" id="IPR004410">
    <property type="entry name" value="Malonyl_CoA-ACP_transAc_FabD"/>
</dbReference>
<dbReference type="SUPFAM" id="SSF52151">
    <property type="entry name" value="FabD/lysophospholipase-like"/>
    <property type="match status" value="1"/>
</dbReference>
<keyword evidence="1 4" id="KW-0808">Transferase</keyword>
<evidence type="ECO:0000256" key="3">
    <source>
        <dbReference type="ARBA" id="ARBA00048462"/>
    </source>
</evidence>
<comment type="similarity">
    <text evidence="4">Belongs to the fabD family.</text>
</comment>
<evidence type="ECO:0000256" key="1">
    <source>
        <dbReference type="ARBA" id="ARBA00022679"/>
    </source>
</evidence>
<dbReference type="InterPro" id="IPR024925">
    <property type="entry name" value="Malonyl_CoA-ACP_transAc"/>
</dbReference>
<accession>A0A1G5CXB9</accession>
<dbReference type="EC" id="2.3.1.39" evidence="4"/>
<evidence type="ECO:0000313" key="7">
    <source>
        <dbReference type="EMBL" id="SCY07064.1"/>
    </source>
</evidence>
<feature type="active site" evidence="5">
    <location>
        <position position="90"/>
    </location>
</feature>
<comment type="catalytic activity">
    <reaction evidence="3 4">
        <text>holo-[ACP] + malonyl-CoA = malonyl-[ACP] + CoA</text>
        <dbReference type="Rhea" id="RHEA:41792"/>
        <dbReference type="Rhea" id="RHEA-COMP:9623"/>
        <dbReference type="Rhea" id="RHEA-COMP:9685"/>
        <dbReference type="ChEBI" id="CHEBI:57287"/>
        <dbReference type="ChEBI" id="CHEBI:57384"/>
        <dbReference type="ChEBI" id="CHEBI:64479"/>
        <dbReference type="ChEBI" id="CHEBI:78449"/>
        <dbReference type="EC" id="2.3.1.39"/>
    </reaction>
</comment>
<keyword evidence="8" id="KW-1185">Reference proteome</keyword>
<dbReference type="OrthoDB" id="9805460at2"/>
<evidence type="ECO:0000256" key="2">
    <source>
        <dbReference type="ARBA" id="ARBA00023315"/>
    </source>
</evidence>
<dbReference type="GO" id="GO:0005829">
    <property type="term" value="C:cytosol"/>
    <property type="evidence" value="ECO:0007669"/>
    <property type="project" value="TreeGrafter"/>
</dbReference>
<name>A0A1G5CXB9_9FIRM</name>
<dbReference type="SUPFAM" id="SSF55048">
    <property type="entry name" value="Probable ACP-binding domain of malonyl-CoA ACP transacylase"/>
    <property type="match status" value="1"/>
</dbReference>
<dbReference type="InterPro" id="IPR001227">
    <property type="entry name" value="Ac_transferase_dom_sf"/>
</dbReference>
<evidence type="ECO:0000259" key="6">
    <source>
        <dbReference type="SMART" id="SM00827"/>
    </source>
</evidence>
<dbReference type="Pfam" id="PF00698">
    <property type="entry name" value="Acyl_transf_1"/>
    <property type="match status" value="1"/>
</dbReference>
<dbReference type="GO" id="GO:0006633">
    <property type="term" value="P:fatty acid biosynthetic process"/>
    <property type="evidence" value="ECO:0007669"/>
    <property type="project" value="TreeGrafter"/>
</dbReference>
<dbReference type="GO" id="GO:0004314">
    <property type="term" value="F:[acyl-carrier-protein] S-malonyltransferase activity"/>
    <property type="evidence" value="ECO:0007669"/>
    <property type="project" value="UniProtKB-EC"/>
</dbReference>
<dbReference type="InterPro" id="IPR016035">
    <property type="entry name" value="Acyl_Trfase/lysoPLipase"/>
</dbReference>
<dbReference type="InterPro" id="IPR014043">
    <property type="entry name" value="Acyl_transferase_dom"/>
</dbReference>
<organism evidence="7 8">
    <name type="scientific">Butyrivibrio hungatei</name>
    <dbReference type="NCBI Taxonomy" id="185008"/>
    <lineage>
        <taxon>Bacteria</taxon>
        <taxon>Bacillati</taxon>
        <taxon>Bacillota</taxon>
        <taxon>Clostridia</taxon>
        <taxon>Lachnospirales</taxon>
        <taxon>Lachnospiraceae</taxon>
        <taxon>Butyrivibrio</taxon>
    </lineage>
</organism>
<dbReference type="PANTHER" id="PTHR42681:SF1">
    <property type="entry name" value="MALONYL-COA-ACYL CARRIER PROTEIN TRANSACYLASE, MITOCHONDRIAL"/>
    <property type="match status" value="1"/>
</dbReference>
<dbReference type="InterPro" id="IPR016036">
    <property type="entry name" value="Malonyl_transacylase_ACP-bd"/>
</dbReference>
<dbReference type="PANTHER" id="PTHR42681">
    <property type="entry name" value="MALONYL-COA-ACYL CARRIER PROTEIN TRANSACYLASE, MITOCHONDRIAL"/>
    <property type="match status" value="1"/>
</dbReference>
<sequence>MNKIAFLFAGQGSQYAGMGKDLYENVTEVKEFFDTAETVRPGTLDQMFSGTEEELKRTENTQPCLFLADIASAIALVNSGVEPDAIAGFSLGEVVAMGMSGTLAKDDAFRLVCKRGKLMQAAADAQKGSMIAVMRMDKSELESLCDEFGVYPVNYNCPGQIVVSGEEDRIEKLKEALSEKGVRFVALAVGGPFHTPYMKEASLGLQEEIGNENLYSINDPKTPVYANMTAKPYPDDKEGIIDTISNQISNSVKWEETLNNMAAAGIDTFIECGPGKTLSGFVKRTVPGANIYNVSDIDSLNKVVEELKK</sequence>